<dbReference type="RefSeq" id="WP_273742393.1">
    <property type="nucleotide sequence ID" value="NZ_JAQIVI010000821.1"/>
</dbReference>
<reference evidence="1 2" key="1">
    <citation type="journal article" date="2019" name="Int. J. Syst. Evol. Microbiol.">
        <title>The Global Catalogue of Microorganisms (GCM) 10K type strain sequencing project: providing services to taxonomists for standard genome sequencing and annotation.</title>
        <authorList>
            <consortium name="The Broad Institute Genomics Platform"/>
            <consortium name="The Broad Institute Genome Sequencing Center for Infectious Disease"/>
            <person name="Wu L."/>
            <person name="Ma J."/>
        </authorList>
    </citation>
    <scope>NUCLEOTIDE SEQUENCE [LARGE SCALE GENOMIC DNA]</scope>
    <source>
        <strain evidence="1 2">LMG 29247</strain>
    </source>
</reference>
<dbReference type="Proteomes" id="UP001596383">
    <property type="component" value="Unassembled WGS sequence"/>
</dbReference>
<gene>
    <name evidence="1" type="ORF">ACFQE6_33520</name>
</gene>
<name>A0ABD5SX19_9EURY</name>
<dbReference type="PROSITE" id="PS51257">
    <property type="entry name" value="PROKAR_LIPOPROTEIN"/>
    <property type="match status" value="1"/>
</dbReference>
<comment type="caution">
    <text evidence="1">The sequence shown here is derived from an EMBL/GenBank/DDBJ whole genome shotgun (WGS) entry which is preliminary data.</text>
</comment>
<sequence length="368" mass="39808">MARHRTSTRRQWLGRGTALGLVGLAGCLNPFADSTGIEFPPGLSADGVDDSEALLEAHEEAVTATAFTGEYDRQLSVDVPEVDDSRESPVTMDAFEIRAEPSAERVVRSRRGGGPTPSLERVIYIDGDYRATDHPGPLEQESAADLIEDSLEPIGDWLVEAVAEYRGTRSNETGPLHEYRLSGLDSELIPRGFPDGETDGDGLVLVDETGRIHRYRTTQSGQNDEITMELGVEFEFGQFGETTVEEPAGIDAVGPDGHQVIEPGMRIELEAQTTDWVAVAPSKIEGFENPPFALEAGESYEIGWTAGDGGTHNLEIVDADGTVVGDLATERIHWGDGEQWFEFTATEEMAAYRCGPDESSAVGTIAVH</sequence>
<dbReference type="PROSITE" id="PS51318">
    <property type="entry name" value="TAT"/>
    <property type="match status" value="1"/>
</dbReference>
<dbReference type="EMBL" id="JBHSWV010000821">
    <property type="protein sequence ID" value="MFC6769786.1"/>
    <property type="molecule type" value="Genomic_DNA"/>
</dbReference>
<protein>
    <submittedName>
        <fullName evidence="1">Plastocyanin</fullName>
    </submittedName>
</protein>
<dbReference type="AlphaFoldDB" id="A0ABD5SX19"/>
<organism evidence="1 2">
    <name type="scientific">Natrinema soli</name>
    <dbReference type="NCBI Taxonomy" id="1930624"/>
    <lineage>
        <taxon>Archaea</taxon>
        <taxon>Methanobacteriati</taxon>
        <taxon>Methanobacteriota</taxon>
        <taxon>Stenosarchaea group</taxon>
        <taxon>Halobacteria</taxon>
        <taxon>Halobacteriales</taxon>
        <taxon>Natrialbaceae</taxon>
        <taxon>Natrinema</taxon>
    </lineage>
</organism>
<dbReference type="InterPro" id="IPR006311">
    <property type="entry name" value="TAT_signal"/>
</dbReference>
<accession>A0ABD5SX19</accession>
<evidence type="ECO:0000313" key="2">
    <source>
        <dbReference type="Proteomes" id="UP001596383"/>
    </source>
</evidence>
<evidence type="ECO:0000313" key="1">
    <source>
        <dbReference type="EMBL" id="MFC6769786.1"/>
    </source>
</evidence>
<keyword evidence="2" id="KW-1185">Reference proteome</keyword>
<proteinExistence type="predicted"/>